<evidence type="ECO:0000256" key="1">
    <source>
        <dbReference type="SAM" id="MobiDB-lite"/>
    </source>
</evidence>
<reference evidence="3 4" key="1">
    <citation type="submission" date="2024-05" db="EMBL/GenBank/DDBJ databases">
        <title>Genome sequencing and assembly of Indian major carp, Cirrhinus mrigala (Hamilton, 1822).</title>
        <authorList>
            <person name="Mohindra V."/>
            <person name="Chowdhury L.M."/>
            <person name="Lal K."/>
            <person name="Jena J.K."/>
        </authorList>
    </citation>
    <scope>NUCLEOTIDE SEQUENCE [LARGE SCALE GENOMIC DNA]</scope>
    <source>
        <strain evidence="3">CM1030</strain>
        <tissue evidence="3">Blood</tissue>
    </source>
</reference>
<name>A0ABD0QMY2_CIRMR</name>
<feature type="non-terminal residue" evidence="3">
    <location>
        <position position="100"/>
    </location>
</feature>
<evidence type="ECO:0000313" key="4">
    <source>
        <dbReference type="Proteomes" id="UP001529510"/>
    </source>
</evidence>
<evidence type="ECO:0000259" key="2">
    <source>
        <dbReference type="Pfam" id="PF00098"/>
    </source>
</evidence>
<comment type="caution">
    <text evidence="3">The sequence shown here is derived from an EMBL/GenBank/DDBJ whole genome shotgun (WGS) entry which is preliminary data.</text>
</comment>
<evidence type="ECO:0000313" key="3">
    <source>
        <dbReference type="EMBL" id="KAL0187598.1"/>
    </source>
</evidence>
<dbReference type="AlphaFoldDB" id="A0ABD0QMY2"/>
<feature type="region of interest" description="Disordered" evidence="1">
    <location>
        <begin position="55"/>
        <end position="100"/>
    </location>
</feature>
<dbReference type="EMBL" id="JAMKFB020000007">
    <property type="protein sequence ID" value="KAL0187598.1"/>
    <property type="molecule type" value="Genomic_DNA"/>
</dbReference>
<proteinExistence type="predicted"/>
<keyword evidence="4" id="KW-1185">Reference proteome</keyword>
<feature type="compositionally biased region" description="Basic and acidic residues" evidence="1">
    <location>
        <begin position="80"/>
        <end position="100"/>
    </location>
</feature>
<organism evidence="3 4">
    <name type="scientific">Cirrhinus mrigala</name>
    <name type="common">Mrigala</name>
    <dbReference type="NCBI Taxonomy" id="683832"/>
    <lineage>
        <taxon>Eukaryota</taxon>
        <taxon>Metazoa</taxon>
        <taxon>Chordata</taxon>
        <taxon>Craniata</taxon>
        <taxon>Vertebrata</taxon>
        <taxon>Euteleostomi</taxon>
        <taxon>Actinopterygii</taxon>
        <taxon>Neopterygii</taxon>
        <taxon>Teleostei</taxon>
        <taxon>Ostariophysi</taxon>
        <taxon>Cypriniformes</taxon>
        <taxon>Cyprinidae</taxon>
        <taxon>Labeoninae</taxon>
        <taxon>Labeonini</taxon>
        <taxon>Cirrhinus</taxon>
    </lineage>
</organism>
<feature type="domain" description="CCHC-type" evidence="2">
    <location>
        <begin position="27"/>
        <end position="38"/>
    </location>
</feature>
<sequence>MEELNVAFKFKIDGFDYVVFASSETMKCFKCGEEGHIQSSDTVAAVDDVMTRAEHKQVEGTSASIVEAGANEEGTGGSEMAKDLNETDKTADVRMEEDNA</sequence>
<protein>
    <recommendedName>
        <fullName evidence="2">CCHC-type domain-containing protein</fullName>
    </recommendedName>
</protein>
<dbReference type="Pfam" id="PF00098">
    <property type="entry name" value="zf-CCHC"/>
    <property type="match status" value="1"/>
</dbReference>
<dbReference type="InterPro" id="IPR001878">
    <property type="entry name" value="Znf_CCHC"/>
</dbReference>
<dbReference type="Proteomes" id="UP001529510">
    <property type="component" value="Unassembled WGS sequence"/>
</dbReference>
<gene>
    <name evidence="3" type="ORF">M9458_014697</name>
</gene>
<accession>A0ABD0QMY2</accession>